<organism evidence="6 7">
    <name type="scientific">Rhamnusium bicolor</name>
    <dbReference type="NCBI Taxonomy" id="1586634"/>
    <lineage>
        <taxon>Eukaryota</taxon>
        <taxon>Metazoa</taxon>
        <taxon>Ecdysozoa</taxon>
        <taxon>Arthropoda</taxon>
        <taxon>Hexapoda</taxon>
        <taxon>Insecta</taxon>
        <taxon>Pterygota</taxon>
        <taxon>Neoptera</taxon>
        <taxon>Endopterygota</taxon>
        <taxon>Coleoptera</taxon>
        <taxon>Polyphaga</taxon>
        <taxon>Cucujiformia</taxon>
        <taxon>Chrysomeloidea</taxon>
        <taxon>Cerambycidae</taxon>
        <taxon>Lepturinae</taxon>
        <taxon>Rhagiini</taxon>
        <taxon>Rhamnusium</taxon>
    </lineage>
</organism>
<protein>
    <recommendedName>
        <fullName evidence="5">Pre-mRNA splicing factor component Cdc5p/Cef1 C-terminal domain-containing protein</fullName>
    </recommendedName>
</protein>
<keyword evidence="3" id="KW-0175">Coiled coil</keyword>
<proteinExistence type="predicted"/>
<evidence type="ECO:0000259" key="5">
    <source>
        <dbReference type="Pfam" id="PF11831"/>
    </source>
</evidence>
<evidence type="ECO:0000256" key="3">
    <source>
        <dbReference type="SAM" id="Coils"/>
    </source>
</evidence>
<feature type="region of interest" description="Disordered" evidence="4">
    <location>
        <begin position="88"/>
        <end position="111"/>
    </location>
</feature>
<evidence type="ECO:0000256" key="1">
    <source>
        <dbReference type="ARBA" id="ARBA00023125"/>
    </source>
</evidence>
<dbReference type="PANTHER" id="PTHR45885">
    <property type="entry name" value="CELL DIVISION CYCLE 5-LIKE PROTEIN"/>
    <property type="match status" value="1"/>
</dbReference>
<evidence type="ECO:0000313" key="7">
    <source>
        <dbReference type="Proteomes" id="UP001162156"/>
    </source>
</evidence>
<name>A0AAV8YD73_9CUCU</name>
<comment type="caution">
    <text evidence="6">The sequence shown here is derived from an EMBL/GenBank/DDBJ whole genome shotgun (WGS) entry which is preliminary data.</text>
</comment>
<evidence type="ECO:0000313" key="6">
    <source>
        <dbReference type="EMBL" id="KAJ8948381.1"/>
    </source>
</evidence>
<dbReference type="AlphaFoldDB" id="A0AAV8YD73"/>
<keyword evidence="1" id="KW-0238">DNA-binding</keyword>
<feature type="compositionally biased region" description="Polar residues" evidence="4">
    <location>
        <begin position="488"/>
        <end position="510"/>
    </location>
</feature>
<accession>A0AAV8YD73</accession>
<feature type="coiled-coil region" evidence="3">
    <location>
        <begin position="358"/>
        <end position="388"/>
    </location>
</feature>
<dbReference type="GO" id="GO:0000981">
    <property type="term" value="F:DNA-binding transcription factor activity, RNA polymerase II-specific"/>
    <property type="evidence" value="ECO:0007669"/>
    <property type="project" value="TreeGrafter"/>
</dbReference>
<dbReference type="InterPro" id="IPR021786">
    <property type="entry name" value="Cdc5p/Cef1_C"/>
</dbReference>
<dbReference type="InterPro" id="IPR047242">
    <property type="entry name" value="CDC5L/Cef1"/>
</dbReference>
<dbReference type="PANTHER" id="PTHR45885:SF1">
    <property type="entry name" value="CELL DIVISION CYCLE 5-LIKE PROTEIN"/>
    <property type="match status" value="1"/>
</dbReference>
<keyword evidence="2" id="KW-0539">Nucleus</keyword>
<dbReference type="Proteomes" id="UP001162156">
    <property type="component" value="Unassembled WGS sequence"/>
</dbReference>
<dbReference type="Pfam" id="PF11831">
    <property type="entry name" value="Myb_Cef"/>
    <property type="match status" value="1"/>
</dbReference>
<dbReference type="GO" id="GO:0005681">
    <property type="term" value="C:spliceosomal complex"/>
    <property type="evidence" value="ECO:0007669"/>
    <property type="project" value="TreeGrafter"/>
</dbReference>
<dbReference type="EMBL" id="JANEYF010002304">
    <property type="protein sequence ID" value="KAJ8948381.1"/>
    <property type="molecule type" value="Genomic_DNA"/>
</dbReference>
<gene>
    <name evidence="6" type="ORF">NQ314_008420</name>
</gene>
<evidence type="ECO:0000256" key="4">
    <source>
        <dbReference type="SAM" id="MobiDB-lite"/>
    </source>
</evidence>
<reference evidence="6" key="1">
    <citation type="journal article" date="2023" name="Insect Mol. Biol.">
        <title>Genome sequencing provides insights into the evolution of gene families encoding plant cell wall-degrading enzymes in longhorned beetles.</title>
        <authorList>
            <person name="Shin N.R."/>
            <person name="Okamura Y."/>
            <person name="Kirsch R."/>
            <person name="Pauchet Y."/>
        </authorList>
    </citation>
    <scope>NUCLEOTIDE SEQUENCE</scope>
    <source>
        <strain evidence="6">RBIC_L_NR</strain>
    </source>
</reference>
<dbReference type="GO" id="GO:0000398">
    <property type="term" value="P:mRNA splicing, via spliceosome"/>
    <property type="evidence" value="ECO:0007669"/>
    <property type="project" value="InterPro"/>
</dbReference>
<dbReference type="GO" id="GO:0000974">
    <property type="term" value="C:Prp19 complex"/>
    <property type="evidence" value="ECO:0007669"/>
    <property type="project" value="InterPro"/>
</dbReference>
<keyword evidence="7" id="KW-1185">Reference proteome</keyword>
<dbReference type="GO" id="GO:0000977">
    <property type="term" value="F:RNA polymerase II transcription regulatory region sequence-specific DNA binding"/>
    <property type="evidence" value="ECO:0007669"/>
    <property type="project" value="TreeGrafter"/>
</dbReference>
<evidence type="ECO:0000256" key="2">
    <source>
        <dbReference type="ARBA" id="ARBA00023242"/>
    </source>
</evidence>
<feature type="region of interest" description="Disordered" evidence="4">
    <location>
        <begin position="480"/>
        <end position="526"/>
    </location>
</feature>
<feature type="domain" description="Pre-mRNA splicing factor component Cdc5p/Cef1 C-terminal" evidence="5">
    <location>
        <begin position="82"/>
        <end position="333"/>
    </location>
</feature>
<sequence>MVSVIAQIYRNIEELHKLISNSAQQLAEVIELLEENMVAATESVEEDAFFDFDKSETVGGLNTPLHNSDFSGVLPQAQSISTPNTVLATPFRSTRSDGSTTPGSTTGFMTPRSGAVVPIVAQTGNITPSVRDKLNINPDDGIDVGETPAAHRMYQSSLKEQLKMGLSSLPQPKNDYEIVVPEHEEEEIPEQAQEQMVEDQADVDKKIQEELKAKAARELATRSQVIQREFPRPQDVNMSVLRPPHESYSLTDLQKAEELIKREMVTMLQYDNLKNPVPAQNKRSNLSQAQQLAFLEQHPYENFKSNDLDVAKIMLKREMEVVKNGMNHGELPLDAYTQVWEECLSQVLFLPNQNRYTRANLASKKDRLESAEKRLEQNRSHMAKEAKRAAKMEKKLKILTGGYQARAQGLIKQLHDLYENTDQANLEFNTFKFLQEQERGALPRRIQSLTEDVNRQMEREKALQKKYAVLQNQIRELQEQHKHLQQETAAAQSEQNNLHNEEVTSTTNGEENGMDIVESTSSNENV</sequence>
<feature type="compositionally biased region" description="Low complexity" evidence="4">
    <location>
        <begin position="96"/>
        <end position="110"/>
    </location>
</feature>